<reference evidence="2" key="1">
    <citation type="submission" date="2011-08" db="EMBL/GenBank/DDBJ databases">
        <authorList>
            <person name="Rombauts S."/>
        </authorList>
    </citation>
    <scope>NUCLEOTIDE SEQUENCE</scope>
    <source>
        <strain evidence="2">London</strain>
    </source>
</reference>
<name>T1KFM9_TETUR</name>
<dbReference type="HOGENOM" id="CLU_3427037_0_0_1"/>
<dbReference type="EMBL" id="CAEY01000037">
    <property type="status" value="NOT_ANNOTATED_CDS"/>
    <property type="molecule type" value="Genomic_DNA"/>
</dbReference>
<proteinExistence type="predicted"/>
<dbReference type="AlphaFoldDB" id="T1KFM9"/>
<dbReference type="EnsemblMetazoa" id="tetur10g03700.1">
    <property type="protein sequence ID" value="tetur10g03700.1"/>
    <property type="gene ID" value="tetur10g03700"/>
</dbReference>
<accession>T1KFM9</accession>
<dbReference type="Proteomes" id="UP000015104">
    <property type="component" value="Unassembled WGS sequence"/>
</dbReference>
<evidence type="ECO:0000313" key="2">
    <source>
        <dbReference type="Proteomes" id="UP000015104"/>
    </source>
</evidence>
<keyword evidence="2" id="KW-1185">Reference proteome</keyword>
<protein>
    <submittedName>
        <fullName evidence="1">Uncharacterized protein</fullName>
    </submittedName>
</protein>
<organism evidence="1 2">
    <name type="scientific">Tetranychus urticae</name>
    <name type="common">Two-spotted spider mite</name>
    <dbReference type="NCBI Taxonomy" id="32264"/>
    <lineage>
        <taxon>Eukaryota</taxon>
        <taxon>Metazoa</taxon>
        <taxon>Ecdysozoa</taxon>
        <taxon>Arthropoda</taxon>
        <taxon>Chelicerata</taxon>
        <taxon>Arachnida</taxon>
        <taxon>Acari</taxon>
        <taxon>Acariformes</taxon>
        <taxon>Trombidiformes</taxon>
        <taxon>Prostigmata</taxon>
        <taxon>Eleutherengona</taxon>
        <taxon>Raphignathae</taxon>
        <taxon>Tetranychoidea</taxon>
        <taxon>Tetranychidae</taxon>
        <taxon>Tetranychus</taxon>
    </lineage>
</organism>
<evidence type="ECO:0000313" key="1">
    <source>
        <dbReference type="EnsemblMetazoa" id="tetur10g03700.1"/>
    </source>
</evidence>
<sequence length="21" mass="2560">MALFQRSRNSNWLFIGKSLYK</sequence>
<reference evidence="1" key="2">
    <citation type="submission" date="2015-06" db="UniProtKB">
        <authorList>
            <consortium name="EnsemblMetazoa"/>
        </authorList>
    </citation>
    <scope>IDENTIFICATION</scope>
</reference>